<dbReference type="InterPro" id="IPR025571">
    <property type="entry name" value="YqfQ"/>
</dbReference>
<comment type="caution">
    <text evidence="2">The sequence shown here is derived from an EMBL/GenBank/DDBJ whole genome shotgun (WGS) entry which is preliminary data.</text>
</comment>
<dbReference type="Pfam" id="PF14181">
    <property type="entry name" value="YqfQ"/>
    <property type="match status" value="1"/>
</dbReference>
<sequence length="215" mass="22609">MHSFLGPPASSLPMQPFPATPNPFFGPSSMMGSGMAPRLVQSAARPLATIPGQVAPSFATQRVGGGLLSRLFGGAASRVGAGSFTAGSRLFGSGMNLTTILNNTQRVLGITQQVAPMIQQYGPLIKNAPTLWRILRSSSQSADEDPTGTEETIEPEAQSTGGEETAELKTASADSEETERQVDVETQAKPLDTAVIVTKRKKPAGDELPKPKLYV</sequence>
<gene>
    <name evidence="2" type="ORF">CHH72_01060</name>
</gene>
<proteinExistence type="predicted"/>
<dbReference type="AlphaFoldDB" id="A0A268P4A2"/>
<feature type="region of interest" description="Disordered" evidence="1">
    <location>
        <begin position="138"/>
        <end position="215"/>
    </location>
</feature>
<dbReference type="EMBL" id="NPCC01000004">
    <property type="protein sequence ID" value="PAE90511.1"/>
    <property type="molecule type" value="Genomic_DNA"/>
</dbReference>
<organism evidence="2 3">
    <name type="scientific">Shouchella clausii</name>
    <name type="common">Alkalihalobacillus clausii</name>
    <dbReference type="NCBI Taxonomy" id="79880"/>
    <lineage>
        <taxon>Bacteria</taxon>
        <taxon>Bacillati</taxon>
        <taxon>Bacillota</taxon>
        <taxon>Bacilli</taxon>
        <taxon>Bacillales</taxon>
        <taxon>Bacillaceae</taxon>
        <taxon>Shouchella</taxon>
    </lineage>
</organism>
<feature type="compositionally biased region" description="Basic and acidic residues" evidence="1">
    <location>
        <begin position="203"/>
        <end position="215"/>
    </location>
</feature>
<reference evidence="2 3" key="1">
    <citation type="submission" date="2017-07" db="EMBL/GenBank/DDBJ databases">
        <title>Isolation and whole genome analysis of endospore-forming bacteria from heroin.</title>
        <authorList>
            <person name="Kalinowski J."/>
            <person name="Ahrens B."/>
            <person name="Al-Dilaimi A."/>
            <person name="Winkler A."/>
            <person name="Wibberg D."/>
            <person name="Schleenbecker U."/>
            <person name="Ruckert C."/>
            <person name="Wolfel R."/>
            <person name="Grass G."/>
        </authorList>
    </citation>
    <scope>NUCLEOTIDE SEQUENCE [LARGE SCALE GENOMIC DNA]</scope>
    <source>
        <strain evidence="2 3">7539</strain>
    </source>
</reference>
<name>A0A268P4A2_SHOCL</name>
<dbReference type="OMA" id="MLAKFLP"/>
<evidence type="ECO:0008006" key="4">
    <source>
        <dbReference type="Google" id="ProtNLM"/>
    </source>
</evidence>
<evidence type="ECO:0000313" key="2">
    <source>
        <dbReference type="EMBL" id="PAE90511.1"/>
    </source>
</evidence>
<accession>A0A268P4A2</accession>
<protein>
    <recommendedName>
        <fullName evidence="4">YqfQ-like protein</fullName>
    </recommendedName>
</protein>
<evidence type="ECO:0000256" key="1">
    <source>
        <dbReference type="SAM" id="MobiDB-lite"/>
    </source>
</evidence>
<feature type="compositionally biased region" description="Acidic residues" evidence="1">
    <location>
        <begin position="142"/>
        <end position="154"/>
    </location>
</feature>
<dbReference type="Proteomes" id="UP000216207">
    <property type="component" value="Unassembled WGS sequence"/>
</dbReference>
<evidence type="ECO:0000313" key="3">
    <source>
        <dbReference type="Proteomes" id="UP000216207"/>
    </source>
</evidence>